<name>A0AA51X641_9GAMM</name>
<dbReference type="PIRSF" id="PIRSF002599">
    <property type="entry name" value="Cold_shock_A"/>
    <property type="match status" value="1"/>
</dbReference>
<dbReference type="PRINTS" id="PR00050">
    <property type="entry name" value="COLDSHOCK"/>
</dbReference>
<evidence type="ECO:0000256" key="5">
    <source>
        <dbReference type="ARBA" id="ARBA00023159"/>
    </source>
</evidence>
<accession>A0AA51X641</accession>
<evidence type="ECO:0000256" key="3">
    <source>
        <dbReference type="ARBA" id="ARBA00023015"/>
    </source>
</evidence>
<dbReference type="InterPro" id="IPR011129">
    <property type="entry name" value="CSD"/>
</dbReference>
<dbReference type="InterPro" id="IPR002059">
    <property type="entry name" value="CSP_DNA-bd"/>
</dbReference>
<evidence type="ECO:0000256" key="4">
    <source>
        <dbReference type="ARBA" id="ARBA00023125"/>
    </source>
</evidence>
<dbReference type="Pfam" id="PF00313">
    <property type="entry name" value="CSD"/>
    <property type="match status" value="1"/>
</dbReference>
<evidence type="ECO:0000256" key="1">
    <source>
        <dbReference type="ARBA" id="ARBA00004496"/>
    </source>
</evidence>
<protein>
    <submittedName>
        <fullName evidence="8">Cold shock domain-containing protein</fullName>
    </submittedName>
</protein>
<gene>
    <name evidence="8" type="ORF">Q9312_16855</name>
</gene>
<proteinExistence type="predicted"/>
<keyword evidence="4" id="KW-0238">DNA-binding</keyword>
<comment type="subcellular location">
    <subcellularLocation>
        <location evidence="1">Cytoplasm</location>
    </subcellularLocation>
</comment>
<reference evidence="8 9" key="1">
    <citation type="submission" date="2023-08" db="EMBL/GenBank/DDBJ databases">
        <title>Pleionea litopenaei sp. nov., isolated from stomach of juvenile Litopenaeus vannamei.</title>
        <authorList>
            <person name="Rho A.M."/>
            <person name="Hwang C.Y."/>
        </authorList>
    </citation>
    <scope>NUCLEOTIDE SEQUENCE [LARGE SCALE GENOMIC DNA]</scope>
    <source>
        <strain evidence="8 9">HL-JVS1</strain>
    </source>
</reference>
<evidence type="ECO:0000256" key="6">
    <source>
        <dbReference type="ARBA" id="ARBA00023163"/>
    </source>
</evidence>
<dbReference type="GO" id="GO:0003677">
    <property type="term" value="F:DNA binding"/>
    <property type="evidence" value="ECO:0007669"/>
    <property type="project" value="UniProtKB-KW"/>
</dbReference>
<dbReference type="PANTHER" id="PTHR46565">
    <property type="entry name" value="COLD SHOCK DOMAIN PROTEIN 2"/>
    <property type="match status" value="1"/>
</dbReference>
<dbReference type="SMART" id="SM00357">
    <property type="entry name" value="CSP"/>
    <property type="match status" value="1"/>
</dbReference>
<dbReference type="PROSITE" id="PS51857">
    <property type="entry name" value="CSD_2"/>
    <property type="match status" value="1"/>
</dbReference>
<evidence type="ECO:0000256" key="2">
    <source>
        <dbReference type="ARBA" id="ARBA00022490"/>
    </source>
</evidence>
<dbReference type="PANTHER" id="PTHR46565:SF20">
    <property type="entry name" value="COLD SHOCK DOMAIN-CONTAINING PROTEIN 4"/>
    <property type="match status" value="1"/>
</dbReference>
<organism evidence="8 9">
    <name type="scientific">Pleionea litopenaei</name>
    <dbReference type="NCBI Taxonomy" id="3070815"/>
    <lineage>
        <taxon>Bacteria</taxon>
        <taxon>Pseudomonadati</taxon>
        <taxon>Pseudomonadota</taxon>
        <taxon>Gammaproteobacteria</taxon>
        <taxon>Oceanospirillales</taxon>
        <taxon>Pleioneaceae</taxon>
        <taxon>Pleionea</taxon>
    </lineage>
</organism>
<evidence type="ECO:0000313" key="8">
    <source>
        <dbReference type="EMBL" id="WMS86887.1"/>
    </source>
</evidence>
<dbReference type="Gene3D" id="2.40.50.140">
    <property type="entry name" value="Nucleic acid-binding proteins"/>
    <property type="match status" value="1"/>
</dbReference>
<sequence length="81" mass="9217">MLLTLARLFKFKLSGKVDWFNRKKGFGFIKLSDKHSIFVHSSNIETNGYHYLKPNQAVAFKVSKTDRGVQAVAVQVEKKSS</sequence>
<dbReference type="KEGG" id="plei:Q9312_16855"/>
<dbReference type="InterPro" id="IPR012340">
    <property type="entry name" value="NA-bd_OB-fold"/>
</dbReference>
<dbReference type="Proteomes" id="UP001239782">
    <property type="component" value="Chromosome"/>
</dbReference>
<keyword evidence="6" id="KW-0804">Transcription</keyword>
<dbReference type="SUPFAM" id="SSF50249">
    <property type="entry name" value="Nucleic acid-binding proteins"/>
    <property type="match status" value="1"/>
</dbReference>
<dbReference type="RefSeq" id="WP_309202023.1">
    <property type="nucleotide sequence ID" value="NZ_CP133548.1"/>
</dbReference>
<evidence type="ECO:0000259" key="7">
    <source>
        <dbReference type="PROSITE" id="PS51857"/>
    </source>
</evidence>
<dbReference type="EMBL" id="CP133548">
    <property type="protein sequence ID" value="WMS86887.1"/>
    <property type="molecule type" value="Genomic_DNA"/>
</dbReference>
<keyword evidence="3" id="KW-0805">Transcription regulation</keyword>
<keyword evidence="5" id="KW-0010">Activator</keyword>
<dbReference type="GO" id="GO:0005829">
    <property type="term" value="C:cytosol"/>
    <property type="evidence" value="ECO:0007669"/>
    <property type="project" value="UniProtKB-ARBA"/>
</dbReference>
<dbReference type="AlphaFoldDB" id="A0AA51X641"/>
<feature type="domain" description="CSD" evidence="7">
    <location>
        <begin position="12"/>
        <end position="76"/>
    </location>
</feature>
<dbReference type="InterPro" id="IPR012156">
    <property type="entry name" value="Cold_shock_CspA"/>
</dbReference>
<keyword evidence="9" id="KW-1185">Reference proteome</keyword>
<dbReference type="CDD" id="cd04458">
    <property type="entry name" value="CSP_CDS"/>
    <property type="match status" value="1"/>
</dbReference>
<keyword evidence="2" id="KW-0963">Cytoplasm</keyword>
<evidence type="ECO:0000313" key="9">
    <source>
        <dbReference type="Proteomes" id="UP001239782"/>
    </source>
</evidence>